<reference evidence="3" key="1">
    <citation type="journal article" date="2014" name="Int. J. Syst. Evol. Microbiol.">
        <title>Complete genome sequence of Corynebacterium casei LMG S-19264T (=DSM 44701T), isolated from a smear-ripened cheese.</title>
        <authorList>
            <consortium name="US DOE Joint Genome Institute (JGI-PGF)"/>
            <person name="Walter F."/>
            <person name="Albersmeier A."/>
            <person name="Kalinowski J."/>
            <person name="Ruckert C."/>
        </authorList>
    </citation>
    <scope>NUCLEOTIDE SEQUENCE</scope>
    <source>
        <strain evidence="3">JCM 4654</strain>
    </source>
</reference>
<reference evidence="3" key="2">
    <citation type="submission" date="2020-09" db="EMBL/GenBank/DDBJ databases">
        <authorList>
            <person name="Sun Q."/>
            <person name="Ohkuma M."/>
        </authorList>
    </citation>
    <scope>NUCLEOTIDE SEQUENCE</scope>
    <source>
        <strain evidence="3">JCM 4654</strain>
    </source>
</reference>
<comment type="caution">
    <text evidence="3">The sequence shown here is derived from an EMBL/GenBank/DDBJ whole genome shotgun (WGS) entry which is preliminary data.</text>
</comment>
<keyword evidence="2" id="KW-1133">Transmembrane helix</keyword>
<feature type="transmembrane region" description="Helical" evidence="2">
    <location>
        <begin position="210"/>
        <end position="233"/>
    </location>
</feature>
<name>A0A918Y4F8_9ACTN</name>
<feature type="compositionally biased region" description="Pro residues" evidence="1">
    <location>
        <begin position="13"/>
        <end position="25"/>
    </location>
</feature>
<feature type="transmembrane region" description="Helical" evidence="2">
    <location>
        <begin position="175"/>
        <end position="198"/>
    </location>
</feature>
<evidence type="ECO:0000313" key="4">
    <source>
        <dbReference type="Proteomes" id="UP000608955"/>
    </source>
</evidence>
<dbReference type="Proteomes" id="UP000608955">
    <property type="component" value="Unassembled WGS sequence"/>
</dbReference>
<keyword evidence="2" id="KW-0472">Membrane</keyword>
<evidence type="ECO:0000256" key="1">
    <source>
        <dbReference type="SAM" id="MobiDB-lite"/>
    </source>
</evidence>
<feature type="region of interest" description="Disordered" evidence="1">
    <location>
        <begin position="1"/>
        <end position="47"/>
    </location>
</feature>
<dbReference type="Pfam" id="PF20401">
    <property type="entry name" value="Rhomboid_2"/>
    <property type="match status" value="1"/>
</dbReference>
<protein>
    <submittedName>
        <fullName evidence="3">Uncharacterized protein</fullName>
    </submittedName>
</protein>
<dbReference type="EMBL" id="BMVF01000008">
    <property type="protein sequence ID" value="GHD90193.1"/>
    <property type="molecule type" value="Genomic_DNA"/>
</dbReference>
<dbReference type="InterPro" id="IPR046862">
    <property type="entry name" value="Rhomboid_2"/>
</dbReference>
<proteinExistence type="predicted"/>
<feature type="transmembrane region" description="Helical" evidence="2">
    <location>
        <begin position="141"/>
        <end position="163"/>
    </location>
</feature>
<dbReference type="RefSeq" id="WP_190178675.1">
    <property type="nucleotide sequence ID" value="NZ_BMVF01000008.1"/>
</dbReference>
<evidence type="ECO:0000256" key="2">
    <source>
        <dbReference type="SAM" id="Phobius"/>
    </source>
</evidence>
<sequence>MERTATAEAGALPAPPDAPLPPPPGDVGRLLDGMPQQRPRGESAAAPRGLCVEAAGRVPLAPVRAAGPVRAAQWPWALHPWRLLPGPASTPFTFWYAALLAVTSLIARYADPHLMDALYRHSSTDVAHLVRVPALVLPASALWIAGGVMSPYALCFLLVLTALERRTGASRTAGVFLAGHVLATLATEIPVALGVLAGGLPDSSLHRLDYGISFGVAASVGALAGLLGPWVRWPMLTLFVATILEDLLTFVDPMTSCGHLISVGLGMAAWPWLRRSPRLRASLAGR</sequence>
<keyword evidence="4" id="KW-1185">Reference proteome</keyword>
<gene>
    <name evidence="3" type="ORF">GCM10010508_33940</name>
</gene>
<keyword evidence="2" id="KW-0812">Transmembrane</keyword>
<dbReference type="AlphaFoldDB" id="A0A918Y4F8"/>
<evidence type="ECO:0000313" key="3">
    <source>
        <dbReference type="EMBL" id="GHD90193.1"/>
    </source>
</evidence>
<organism evidence="3 4">
    <name type="scientific">Streptomyces naganishii JCM 4654</name>
    <dbReference type="NCBI Taxonomy" id="1306179"/>
    <lineage>
        <taxon>Bacteria</taxon>
        <taxon>Bacillati</taxon>
        <taxon>Actinomycetota</taxon>
        <taxon>Actinomycetes</taxon>
        <taxon>Kitasatosporales</taxon>
        <taxon>Streptomycetaceae</taxon>
        <taxon>Streptomyces</taxon>
    </lineage>
</organism>
<feature type="transmembrane region" description="Helical" evidence="2">
    <location>
        <begin position="92"/>
        <end position="110"/>
    </location>
</feature>
<accession>A0A918Y4F8</accession>